<name>W4GLE8_APHAT</name>
<protein>
    <submittedName>
        <fullName evidence="2">Uncharacterized protein</fullName>
    </submittedName>
</protein>
<keyword evidence="1" id="KW-1133">Transmembrane helix</keyword>
<evidence type="ECO:0000313" key="2">
    <source>
        <dbReference type="EMBL" id="ETV80171.1"/>
    </source>
</evidence>
<feature type="transmembrane region" description="Helical" evidence="1">
    <location>
        <begin position="215"/>
        <end position="236"/>
    </location>
</feature>
<keyword evidence="1" id="KW-0472">Membrane</keyword>
<dbReference type="AlphaFoldDB" id="W4GLE8"/>
<keyword evidence="1" id="KW-0812">Transmembrane</keyword>
<dbReference type="VEuPathDB" id="FungiDB:H257_06536"/>
<proteinExistence type="predicted"/>
<sequence>MSDKYRPIVNQAQALEAPRSSSQYLWVVSVRPHRRSQLVSVQSHCGRRVARSAVHGMAAINVLSTTSPLTLVTRHKMASFELQPLVLLFHERRGVSNPGLETPRAVGMHDPLTRTAQRSTGAFESLFSVQWPSPPFKDACLTSKRKLIVVTRQHVGEVLHDALRHLPNRSIAPIVVLLEVTMFNQPLPEIVFGLAFMAALDSCFRGLVAADKKTCTMSLAGIVVVSGLASVAVSAYNGDAMKKAIESYRSA</sequence>
<dbReference type="GeneID" id="20808532"/>
<dbReference type="RefSeq" id="XP_009830095.1">
    <property type="nucleotide sequence ID" value="XM_009831793.1"/>
</dbReference>
<reference evidence="2" key="1">
    <citation type="submission" date="2013-12" db="EMBL/GenBank/DDBJ databases">
        <title>The Genome Sequence of Aphanomyces astaci APO3.</title>
        <authorList>
            <consortium name="The Broad Institute Genomics Platform"/>
            <person name="Russ C."/>
            <person name="Tyler B."/>
            <person name="van West P."/>
            <person name="Dieguez-Uribeondo J."/>
            <person name="Young S.K."/>
            <person name="Zeng Q."/>
            <person name="Gargeya S."/>
            <person name="Fitzgerald M."/>
            <person name="Abouelleil A."/>
            <person name="Alvarado L."/>
            <person name="Chapman S.B."/>
            <person name="Gainer-Dewar J."/>
            <person name="Goldberg J."/>
            <person name="Griggs A."/>
            <person name="Gujja S."/>
            <person name="Hansen M."/>
            <person name="Howarth C."/>
            <person name="Imamovic A."/>
            <person name="Ireland A."/>
            <person name="Larimer J."/>
            <person name="McCowan C."/>
            <person name="Murphy C."/>
            <person name="Pearson M."/>
            <person name="Poon T.W."/>
            <person name="Priest M."/>
            <person name="Roberts A."/>
            <person name="Saif S."/>
            <person name="Shea T."/>
            <person name="Sykes S."/>
            <person name="Wortman J."/>
            <person name="Nusbaum C."/>
            <person name="Birren B."/>
        </authorList>
    </citation>
    <scope>NUCLEOTIDE SEQUENCE [LARGE SCALE GENOMIC DNA]</scope>
    <source>
        <strain evidence="2">APO3</strain>
    </source>
</reference>
<evidence type="ECO:0000256" key="1">
    <source>
        <dbReference type="SAM" id="Phobius"/>
    </source>
</evidence>
<accession>W4GLE8</accession>
<gene>
    <name evidence="2" type="ORF">H257_06536</name>
</gene>
<dbReference type="EMBL" id="KI913126">
    <property type="protein sequence ID" value="ETV80171.1"/>
    <property type="molecule type" value="Genomic_DNA"/>
</dbReference>
<organism evidence="2">
    <name type="scientific">Aphanomyces astaci</name>
    <name type="common">Crayfish plague agent</name>
    <dbReference type="NCBI Taxonomy" id="112090"/>
    <lineage>
        <taxon>Eukaryota</taxon>
        <taxon>Sar</taxon>
        <taxon>Stramenopiles</taxon>
        <taxon>Oomycota</taxon>
        <taxon>Saprolegniomycetes</taxon>
        <taxon>Saprolegniales</taxon>
        <taxon>Verrucalvaceae</taxon>
        <taxon>Aphanomyces</taxon>
    </lineage>
</organism>